<comment type="caution">
    <text evidence="1">The sequence shown here is derived from an EMBL/GenBank/DDBJ whole genome shotgun (WGS) entry which is preliminary data.</text>
</comment>
<evidence type="ECO:0000313" key="2">
    <source>
        <dbReference type="Proteomes" id="UP000257109"/>
    </source>
</evidence>
<dbReference type="AlphaFoldDB" id="A0A371I7P4"/>
<gene>
    <name evidence="1" type="ORF">CR513_04325</name>
</gene>
<sequence length="143" mass="16691">MEKVDVCMIEGTKQKVIEESLISLSEVITQWLSDKEMLDHCLFRIGDQNPFRIGDQNPLDPIIVGYNTLTVTTLCPPNWMNFEWTLTVTTLCSPNWMNFEWIGGKSLHLRRRWNNEVFGSIESNISRKVEELKKLDEKKIKAF</sequence>
<dbReference type="Proteomes" id="UP000257109">
    <property type="component" value="Unassembled WGS sequence"/>
</dbReference>
<proteinExistence type="predicted"/>
<evidence type="ECO:0000313" key="1">
    <source>
        <dbReference type="EMBL" id="RDY11067.1"/>
    </source>
</evidence>
<dbReference type="EMBL" id="QJKJ01000718">
    <property type="protein sequence ID" value="RDY11067.1"/>
    <property type="molecule type" value="Genomic_DNA"/>
</dbReference>
<feature type="non-terminal residue" evidence="1">
    <location>
        <position position="1"/>
    </location>
</feature>
<reference evidence="1" key="1">
    <citation type="submission" date="2018-05" db="EMBL/GenBank/DDBJ databases">
        <title>Draft genome of Mucuna pruriens seed.</title>
        <authorList>
            <person name="Nnadi N.E."/>
            <person name="Vos R."/>
            <person name="Hasami M.H."/>
            <person name="Devisetty U.K."/>
            <person name="Aguiy J.C."/>
        </authorList>
    </citation>
    <scope>NUCLEOTIDE SEQUENCE [LARGE SCALE GENOMIC DNA]</scope>
    <source>
        <strain evidence="1">JCA_2017</strain>
    </source>
</reference>
<accession>A0A371I7P4</accession>
<organism evidence="1 2">
    <name type="scientific">Mucuna pruriens</name>
    <name type="common">Velvet bean</name>
    <name type="synonym">Dolichos pruriens</name>
    <dbReference type="NCBI Taxonomy" id="157652"/>
    <lineage>
        <taxon>Eukaryota</taxon>
        <taxon>Viridiplantae</taxon>
        <taxon>Streptophyta</taxon>
        <taxon>Embryophyta</taxon>
        <taxon>Tracheophyta</taxon>
        <taxon>Spermatophyta</taxon>
        <taxon>Magnoliopsida</taxon>
        <taxon>eudicotyledons</taxon>
        <taxon>Gunneridae</taxon>
        <taxon>Pentapetalae</taxon>
        <taxon>rosids</taxon>
        <taxon>fabids</taxon>
        <taxon>Fabales</taxon>
        <taxon>Fabaceae</taxon>
        <taxon>Papilionoideae</taxon>
        <taxon>50 kb inversion clade</taxon>
        <taxon>NPAAA clade</taxon>
        <taxon>indigoferoid/millettioid clade</taxon>
        <taxon>Phaseoleae</taxon>
        <taxon>Mucuna</taxon>
    </lineage>
</organism>
<name>A0A371I7P4_MUCPR</name>
<keyword evidence="2" id="KW-1185">Reference proteome</keyword>
<protein>
    <submittedName>
        <fullName evidence="1">Uncharacterized protein</fullName>
    </submittedName>
</protein>